<dbReference type="InterPro" id="IPR036388">
    <property type="entry name" value="WH-like_DNA-bd_sf"/>
</dbReference>
<dbReference type="Gene3D" id="1.10.10.10">
    <property type="entry name" value="Winged helix-like DNA-binding domain superfamily/Winged helix DNA-binding domain"/>
    <property type="match status" value="1"/>
</dbReference>
<gene>
    <name evidence="5" type="ORF">GCM10007160_27110</name>
</gene>
<dbReference type="SUPFAM" id="SSF46785">
    <property type="entry name" value="Winged helix' DNA-binding domain"/>
    <property type="match status" value="1"/>
</dbReference>
<dbReference type="Pfam" id="PF07729">
    <property type="entry name" value="FCD"/>
    <property type="match status" value="1"/>
</dbReference>
<keyword evidence="6" id="KW-1185">Reference proteome</keyword>
<dbReference type="Pfam" id="PF00392">
    <property type="entry name" value="GntR"/>
    <property type="match status" value="1"/>
</dbReference>
<dbReference type="PROSITE" id="PS50949">
    <property type="entry name" value="HTH_GNTR"/>
    <property type="match status" value="1"/>
</dbReference>
<keyword evidence="3" id="KW-0804">Transcription</keyword>
<evidence type="ECO:0000313" key="6">
    <source>
        <dbReference type="Proteomes" id="UP000653056"/>
    </source>
</evidence>
<dbReference type="PANTHER" id="PTHR43537:SF5">
    <property type="entry name" value="UXU OPERON TRANSCRIPTIONAL REGULATOR"/>
    <property type="match status" value="1"/>
</dbReference>
<accession>A0ABQ2YX20</accession>
<dbReference type="Proteomes" id="UP000653056">
    <property type="component" value="Unassembled WGS sequence"/>
</dbReference>
<dbReference type="SMART" id="SM00345">
    <property type="entry name" value="HTH_GNTR"/>
    <property type="match status" value="1"/>
</dbReference>
<evidence type="ECO:0000256" key="2">
    <source>
        <dbReference type="ARBA" id="ARBA00023125"/>
    </source>
</evidence>
<keyword evidence="2" id="KW-0238">DNA-binding</keyword>
<dbReference type="InterPro" id="IPR011711">
    <property type="entry name" value="GntR_C"/>
</dbReference>
<proteinExistence type="predicted"/>
<dbReference type="SMART" id="SM00895">
    <property type="entry name" value="FCD"/>
    <property type="match status" value="1"/>
</dbReference>
<evidence type="ECO:0000256" key="3">
    <source>
        <dbReference type="ARBA" id="ARBA00023163"/>
    </source>
</evidence>
<dbReference type="EMBL" id="BMXS01000014">
    <property type="protein sequence ID" value="GGX98187.1"/>
    <property type="molecule type" value="Genomic_DNA"/>
</dbReference>
<dbReference type="CDD" id="cd07377">
    <property type="entry name" value="WHTH_GntR"/>
    <property type="match status" value="1"/>
</dbReference>
<dbReference type="InterPro" id="IPR036390">
    <property type="entry name" value="WH_DNA-bd_sf"/>
</dbReference>
<evidence type="ECO:0000313" key="5">
    <source>
        <dbReference type="EMBL" id="GGX98187.1"/>
    </source>
</evidence>
<protein>
    <submittedName>
        <fullName evidence="5">GntR family transcriptional regulator</fullName>
    </submittedName>
</protein>
<name>A0ABQ2YX20_9GAMM</name>
<sequence>MTLPGAALGNLMSAIDPSLLDRLKEFVSISDLSKDGRLKLPPERALCEHFGMHRTSVRNVLSVLQSLGFIERKQGSGTFLKMPEPIFIQLYFELALRLNYISVDHLETAREMFEREIVQAAAVNHLEPELERLQALCDKIVNSTDVMEGLQADYDFHEQLAIMAKNPAILIIFQGLSSVLKKVLHQRRVLARQSPVAQEKTNETHIAIVAAVKTRRRELARQAMDQHFETWNQQTMRSYRQEADIVAGE</sequence>
<dbReference type="PANTHER" id="PTHR43537">
    <property type="entry name" value="TRANSCRIPTIONAL REGULATOR, GNTR FAMILY"/>
    <property type="match status" value="1"/>
</dbReference>
<keyword evidence="1" id="KW-0805">Transcription regulation</keyword>
<dbReference type="SUPFAM" id="SSF48008">
    <property type="entry name" value="GntR ligand-binding domain-like"/>
    <property type="match status" value="1"/>
</dbReference>
<evidence type="ECO:0000256" key="1">
    <source>
        <dbReference type="ARBA" id="ARBA00023015"/>
    </source>
</evidence>
<dbReference type="InterPro" id="IPR000524">
    <property type="entry name" value="Tscrpt_reg_HTH_GntR"/>
</dbReference>
<feature type="domain" description="HTH gntR-type" evidence="4">
    <location>
        <begin position="13"/>
        <end position="83"/>
    </location>
</feature>
<dbReference type="Gene3D" id="1.20.120.530">
    <property type="entry name" value="GntR ligand-binding domain-like"/>
    <property type="match status" value="1"/>
</dbReference>
<comment type="caution">
    <text evidence="5">The sequence shown here is derived from an EMBL/GenBank/DDBJ whole genome shotgun (WGS) entry which is preliminary data.</text>
</comment>
<reference evidence="6" key="1">
    <citation type="journal article" date="2019" name="Int. J. Syst. Evol. Microbiol.">
        <title>The Global Catalogue of Microorganisms (GCM) 10K type strain sequencing project: providing services to taxonomists for standard genome sequencing and annotation.</title>
        <authorList>
            <consortium name="The Broad Institute Genomics Platform"/>
            <consortium name="The Broad Institute Genome Sequencing Center for Infectious Disease"/>
            <person name="Wu L."/>
            <person name="Ma J."/>
        </authorList>
    </citation>
    <scope>NUCLEOTIDE SEQUENCE [LARGE SCALE GENOMIC DNA]</scope>
    <source>
        <strain evidence="6">KCTC 22228</strain>
    </source>
</reference>
<evidence type="ECO:0000259" key="4">
    <source>
        <dbReference type="PROSITE" id="PS50949"/>
    </source>
</evidence>
<organism evidence="5 6">
    <name type="scientific">Litchfieldella qijiaojingensis</name>
    <dbReference type="NCBI Taxonomy" id="980347"/>
    <lineage>
        <taxon>Bacteria</taxon>
        <taxon>Pseudomonadati</taxon>
        <taxon>Pseudomonadota</taxon>
        <taxon>Gammaproteobacteria</taxon>
        <taxon>Oceanospirillales</taxon>
        <taxon>Halomonadaceae</taxon>
        <taxon>Litchfieldella</taxon>
    </lineage>
</organism>
<dbReference type="PRINTS" id="PR00035">
    <property type="entry name" value="HTHGNTR"/>
</dbReference>
<dbReference type="InterPro" id="IPR008920">
    <property type="entry name" value="TF_FadR/GntR_C"/>
</dbReference>